<evidence type="ECO:0000256" key="1">
    <source>
        <dbReference type="SAM" id="MobiDB-lite"/>
    </source>
</evidence>
<feature type="compositionally biased region" description="Basic and acidic residues" evidence="1">
    <location>
        <begin position="14"/>
        <end position="31"/>
    </location>
</feature>
<sequence length="114" mass="12524">MVDSTMMTSAQQQDYRRNPRNFQDEHGHQVTRDAVPTMPVGDPIESTGTGYGNTAEAATLSQASRQPVSAYKGNGQTATGKISNSERVERGREKKASTSVERISVSYVDRQMEI</sequence>
<dbReference type="AlphaFoldDB" id="A0A284RL48"/>
<evidence type="ECO:0000313" key="3">
    <source>
        <dbReference type="Proteomes" id="UP000219338"/>
    </source>
</evidence>
<evidence type="ECO:0000313" key="2">
    <source>
        <dbReference type="EMBL" id="SJL09469.1"/>
    </source>
</evidence>
<protein>
    <submittedName>
        <fullName evidence="2">Uncharacterized protein</fullName>
    </submittedName>
</protein>
<feature type="region of interest" description="Disordered" evidence="1">
    <location>
        <begin position="1"/>
        <end position="100"/>
    </location>
</feature>
<proteinExistence type="predicted"/>
<reference evidence="3" key="1">
    <citation type="journal article" date="2017" name="Nat. Ecol. Evol.">
        <title>Genome expansion and lineage-specific genetic innovations in the forest pathogenic fungi Armillaria.</title>
        <authorList>
            <person name="Sipos G."/>
            <person name="Prasanna A.N."/>
            <person name="Walter M.C."/>
            <person name="O'Connor E."/>
            <person name="Balint B."/>
            <person name="Krizsan K."/>
            <person name="Kiss B."/>
            <person name="Hess J."/>
            <person name="Varga T."/>
            <person name="Slot J."/>
            <person name="Riley R."/>
            <person name="Boka B."/>
            <person name="Rigling D."/>
            <person name="Barry K."/>
            <person name="Lee J."/>
            <person name="Mihaltcheva S."/>
            <person name="LaButti K."/>
            <person name="Lipzen A."/>
            <person name="Waldron R."/>
            <person name="Moloney N.M."/>
            <person name="Sperisen C."/>
            <person name="Kredics L."/>
            <person name="Vagvoelgyi C."/>
            <person name="Patrignani A."/>
            <person name="Fitzpatrick D."/>
            <person name="Nagy I."/>
            <person name="Doyle S."/>
            <person name="Anderson J.B."/>
            <person name="Grigoriev I.V."/>
            <person name="Gueldener U."/>
            <person name="Muensterkoetter M."/>
            <person name="Nagy L.G."/>
        </authorList>
    </citation>
    <scope>NUCLEOTIDE SEQUENCE [LARGE SCALE GENOMIC DNA]</scope>
    <source>
        <strain evidence="3">C18/9</strain>
    </source>
</reference>
<feature type="compositionally biased region" description="Polar residues" evidence="1">
    <location>
        <begin position="1"/>
        <end position="13"/>
    </location>
</feature>
<gene>
    <name evidence="2" type="ORF">ARMOST_12847</name>
</gene>
<keyword evidence="3" id="KW-1185">Reference proteome</keyword>
<name>A0A284RL48_ARMOS</name>
<organism evidence="2 3">
    <name type="scientific">Armillaria ostoyae</name>
    <name type="common">Armillaria root rot fungus</name>
    <dbReference type="NCBI Taxonomy" id="47428"/>
    <lineage>
        <taxon>Eukaryota</taxon>
        <taxon>Fungi</taxon>
        <taxon>Dikarya</taxon>
        <taxon>Basidiomycota</taxon>
        <taxon>Agaricomycotina</taxon>
        <taxon>Agaricomycetes</taxon>
        <taxon>Agaricomycetidae</taxon>
        <taxon>Agaricales</taxon>
        <taxon>Marasmiineae</taxon>
        <taxon>Physalacriaceae</taxon>
        <taxon>Armillaria</taxon>
    </lineage>
</organism>
<feature type="compositionally biased region" description="Polar residues" evidence="1">
    <location>
        <begin position="74"/>
        <end position="83"/>
    </location>
</feature>
<dbReference type="EMBL" id="FUEG01000010">
    <property type="protein sequence ID" value="SJL09469.1"/>
    <property type="molecule type" value="Genomic_DNA"/>
</dbReference>
<dbReference type="Proteomes" id="UP000219338">
    <property type="component" value="Unassembled WGS sequence"/>
</dbReference>
<accession>A0A284RL48</accession>
<feature type="compositionally biased region" description="Basic and acidic residues" evidence="1">
    <location>
        <begin position="84"/>
        <end position="96"/>
    </location>
</feature>